<evidence type="ECO:0000313" key="4">
    <source>
        <dbReference type="EMBL" id="RJX51547.1"/>
    </source>
</evidence>
<reference evidence="4 5" key="1">
    <citation type="submission" date="2018-06" db="EMBL/GenBank/DDBJ databases">
        <title>Halonotius sp. F13-13 a new haloarchaeeon isolated from a solar saltern from Isla Cristina, Huelva, Spain.</title>
        <authorList>
            <person name="Duran-Viseras A."/>
            <person name="Sanchez-Porro C."/>
            <person name="Ventosa A."/>
        </authorList>
    </citation>
    <scope>NUCLEOTIDE SEQUENCE [LARGE SCALE GENOMIC DNA]</scope>
    <source>
        <strain evidence="4 5">CECT 7525</strain>
    </source>
</reference>
<feature type="compositionally biased region" description="Polar residues" evidence="1">
    <location>
        <begin position="120"/>
        <end position="129"/>
    </location>
</feature>
<keyword evidence="5" id="KW-1185">Reference proteome</keyword>
<dbReference type="InterPro" id="IPR055974">
    <property type="entry name" value="DUF7552"/>
</dbReference>
<evidence type="ECO:0000313" key="5">
    <source>
        <dbReference type="Proteomes" id="UP000281564"/>
    </source>
</evidence>
<dbReference type="Pfam" id="PF24420">
    <property type="entry name" value="DUF7551"/>
    <property type="match status" value="1"/>
</dbReference>
<dbReference type="EMBL" id="QMDW01000002">
    <property type="protein sequence ID" value="RJX51547.1"/>
    <property type="molecule type" value="Genomic_DNA"/>
</dbReference>
<comment type="caution">
    <text evidence="4">The sequence shown here is derived from an EMBL/GenBank/DDBJ whole genome shotgun (WGS) entry which is preliminary data.</text>
</comment>
<feature type="compositionally biased region" description="Basic and acidic residues" evidence="1">
    <location>
        <begin position="106"/>
        <end position="117"/>
    </location>
</feature>
<proteinExistence type="predicted"/>
<dbReference type="InterPro" id="IPR055973">
    <property type="entry name" value="DUF7551"/>
</dbReference>
<protein>
    <submittedName>
        <fullName evidence="4">Uncharacterized protein</fullName>
    </submittedName>
</protein>
<accession>A0A3A6QSR7</accession>
<dbReference type="AlphaFoldDB" id="A0A3A6QSR7"/>
<feature type="domain" description="DUF7552" evidence="3">
    <location>
        <begin position="2"/>
        <end position="74"/>
    </location>
</feature>
<feature type="domain" description="DUF7551" evidence="2">
    <location>
        <begin position="136"/>
        <end position="326"/>
    </location>
</feature>
<evidence type="ECO:0000256" key="1">
    <source>
        <dbReference type="SAM" id="MobiDB-lite"/>
    </source>
</evidence>
<dbReference type="Proteomes" id="UP000281564">
    <property type="component" value="Unassembled WGS sequence"/>
</dbReference>
<gene>
    <name evidence="4" type="ORF">DP106_02330</name>
</gene>
<evidence type="ECO:0000259" key="3">
    <source>
        <dbReference type="Pfam" id="PF24422"/>
    </source>
</evidence>
<name>A0A3A6QSR7_9EURY</name>
<dbReference type="Pfam" id="PF24422">
    <property type="entry name" value="DUF7552"/>
    <property type="match status" value="1"/>
</dbReference>
<feature type="region of interest" description="Disordered" evidence="1">
    <location>
        <begin position="83"/>
        <end position="129"/>
    </location>
</feature>
<organism evidence="4 5">
    <name type="scientific">Halonotius pteroides</name>
    <dbReference type="NCBI Taxonomy" id="268735"/>
    <lineage>
        <taxon>Archaea</taxon>
        <taxon>Methanobacteriati</taxon>
        <taxon>Methanobacteriota</taxon>
        <taxon>Stenosarchaea group</taxon>
        <taxon>Halobacteria</taxon>
        <taxon>Halobacteriales</taxon>
        <taxon>Haloferacaceae</taxon>
        <taxon>Halonotius</taxon>
    </lineage>
</organism>
<evidence type="ECO:0000259" key="2">
    <source>
        <dbReference type="Pfam" id="PF24420"/>
    </source>
</evidence>
<feature type="compositionally biased region" description="Low complexity" evidence="1">
    <location>
        <begin position="87"/>
        <end position="101"/>
    </location>
</feature>
<sequence>MLRDLRAHIESLAVDDGEYTLVCSRHAEQPVPAAGLWFPTRQIARTAARATTQYRNALRQYDPTLPQHDIVVCQGYPSTVEPLAGQSHTATTTADATTSSTDDADDHPTADGCDRAPWRSATTDPASGATTATRPLVQFCHHVAAAVFETLAAEGYDTAETAVMDAYLDHAEEQSTADGLCLRLLESMATVLSTRLSPCDQAAVMAAAADRLPSAADATATETNVTTVTAVFDRLQEQGVVGAYHDSPWLQHRSTGTRAVLIAVAGYAFSPYGGQLPTLPVVIELYRMATDWQPVAVDVATRPTGWRFRVVPVGEAAPRGLVSASVADDAPGCP</sequence>